<protein>
    <submittedName>
        <fullName evidence="5">Uncharacterized protein</fullName>
    </submittedName>
</protein>
<dbReference type="Gramene" id="Kaladp0011s1291.1.v1.1">
    <property type="protein sequence ID" value="Kaladp0011s1291.1.v1.1"/>
    <property type="gene ID" value="Kaladp0011s1291.v1.1"/>
</dbReference>
<evidence type="ECO:0000256" key="1">
    <source>
        <dbReference type="ARBA" id="ARBA00022491"/>
    </source>
</evidence>
<dbReference type="AlphaFoldDB" id="A0A7N0SXP9"/>
<feature type="compositionally biased region" description="Polar residues" evidence="4">
    <location>
        <begin position="12"/>
        <end position="30"/>
    </location>
</feature>
<evidence type="ECO:0000256" key="3">
    <source>
        <dbReference type="ARBA" id="ARBA00023163"/>
    </source>
</evidence>
<feature type="region of interest" description="Disordered" evidence="4">
    <location>
        <begin position="1"/>
        <end position="63"/>
    </location>
</feature>
<dbReference type="Pfam" id="PF08744">
    <property type="entry name" value="NOZZLE"/>
    <property type="match status" value="1"/>
</dbReference>
<name>A0A7N0SXP9_KALFE</name>
<evidence type="ECO:0000313" key="5">
    <source>
        <dbReference type="EnsemblPlants" id="Kaladp0011s1291.1.v1.1"/>
    </source>
</evidence>
<dbReference type="EnsemblPlants" id="Kaladp0011s1291.1.v1.1">
    <property type="protein sequence ID" value="Kaladp0011s1291.1.v1.1"/>
    <property type="gene ID" value="Kaladp0011s1291.v1.1"/>
</dbReference>
<dbReference type="GO" id="GO:0003700">
    <property type="term" value="F:DNA-binding transcription factor activity"/>
    <property type="evidence" value="ECO:0007669"/>
    <property type="project" value="InterPro"/>
</dbReference>
<keyword evidence="2" id="KW-0805">Transcription regulation</keyword>
<accession>A0A7N0SXP9</accession>
<organism evidence="5 6">
    <name type="scientific">Kalanchoe fedtschenkoi</name>
    <name type="common">Lavender scallops</name>
    <name type="synonym">South American air plant</name>
    <dbReference type="NCBI Taxonomy" id="63787"/>
    <lineage>
        <taxon>Eukaryota</taxon>
        <taxon>Viridiplantae</taxon>
        <taxon>Streptophyta</taxon>
        <taxon>Embryophyta</taxon>
        <taxon>Tracheophyta</taxon>
        <taxon>Spermatophyta</taxon>
        <taxon>Magnoliopsida</taxon>
        <taxon>eudicotyledons</taxon>
        <taxon>Gunneridae</taxon>
        <taxon>Pentapetalae</taxon>
        <taxon>Saxifragales</taxon>
        <taxon>Crassulaceae</taxon>
        <taxon>Kalanchoe</taxon>
    </lineage>
</organism>
<evidence type="ECO:0000313" key="6">
    <source>
        <dbReference type="Proteomes" id="UP000594263"/>
    </source>
</evidence>
<dbReference type="PANTHER" id="PTHR33388">
    <property type="entry name" value="OS01G0212500 PROTEIN"/>
    <property type="match status" value="1"/>
</dbReference>
<dbReference type="Proteomes" id="UP000594263">
    <property type="component" value="Unplaced"/>
</dbReference>
<dbReference type="PANTHER" id="PTHR33388:SF2">
    <property type="entry name" value="PROTEIN SPOROCYTELESS"/>
    <property type="match status" value="1"/>
</dbReference>
<reference evidence="5" key="1">
    <citation type="submission" date="2021-01" db="UniProtKB">
        <authorList>
            <consortium name="EnsemblPlants"/>
        </authorList>
    </citation>
    <scope>IDENTIFICATION</scope>
</reference>
<evidence type="ECO:0000256" key="4">
    <source>
        <dbReference type="SAM" id="MobiDB-lite"/>
    </source>
</evidence>
<keyword evidence="1" id="KW-0678">Repressor</keyword>
<evidence type="ECO:0000256" key="2">
    <source>
        <dbReference type="ARBA" id="ARBA00023015"/>
    </source>
</evidence>
<keyword evidence="3" id="KW-0804">Transcription</keyword>
<dbReference type="InterPro" id="IPR040356">
    <property type="entry name" value="SPEAR"/>
</dbReference>
<sequence length="281" mass="30310">MASPSPLLMIVSQGSTKPQPGSSNQEYSSPKSEHPKLPRGRKPTKSNKSPMKKKPSQRGMGVERLERLRLQEKWGGGGSSLPEAAAALPAHLHQFQPPPHPLIPVAAPSPAAHFGPQLLNMADPKVRLLGGGSCGSWMARGWVGGLLETSRKELSSIPKLMPCHHHQCDACCSKNKCHHALTGLHSNHGHTVGLEMKDFNGITMRQIYHHINKQEAEMMGVTRLASGLKDLSSFLAYALQIATQTASLGPLSSTLITLALSLRHITPFQATNTPLLQPAMP</sequence>
<dbReference type="InterPro" id="IPR014855">
    <property type="entry name" value="NOZZLE"/>
</dbReference>
<proteinExistence type="predicted"/>
<feature type="compositionally biased region" description="Basic residues" evidence="4">
    <location>
        <begin position="37"/>
        <end position="56"/>
    </location>
</feature>
<keyword evidence="6" id="KW-1185">Reference proteome</keyword>